<dbReference type="Pfam" id="PF23357">
    <property type="entry name" value="DUF7088"/>
    <property type="match status" value="1"/>
</dbReference>
<feature type="transmembrane region" description="Helical" evidence="1">
    <location>
        <begin position="521"/>
        <end position="544"/>
    </location>
</feature>
<dbReference type="Pfam" id="PF09822">
    <property type="entry name" value="ABC_transp_aux"/>
    <property type="match status" value="1"/>
</dbReference>
<evidence type="ECO:0000313" key="4">
    <source>
        <dbReference type="EMBL" id="MBO0932261.1"/>
    </source>
</evidence>
<keyword evidence="1" id="KW-0472">Membrane</keyword>
<keyword evidence="5" id="KW-1185">Reference proteome</keyword>
<name>A0A939K0Q6_9BACT</name>
<dbReference type="NCBIfam" id="TIGR03521">
    <property type="entry name" value="GldG"/>
    <property type="match status" value="1"/>
</dbReference>
<feature type="domain" description="DUF7088" evidence="3">
    <location>
        <begin position="34"/>
        <end position="142"/>
    </location>
</feature>
<gene>
    <name evidence="4" type="primary">gldG</name>
    <name evidence="4" type="ORF">J2I48_14710</name>
</gene>
<evidence type="ECO:0000259" key="3">
    <source>
        <dbReference type="Pfam" id="PF23357"/>
    </source>
</evidence>
<organism evidence="4 5">
    <name type="scientific">Fibrella aquatilis</name>
    <dbReference type="NCBI Taxonomy" id="2817059"/>
    <lineage>
        <taxon>Bacteria</taxon>
        <taxon>Pseudomonadati</taxon>
        <taxon>Bacteroidota</taxon>
        <taxon>Cytophagia</taxon>
        <taxon>Cytophagales</taxon>
        <taxon>Spirosomataceae</taxon>
        <taxon>Fibrella</taxon>
    </lineage>
</organism>
<proteinExistence type="predicted"/>
<evidence type="ECO:0000256" key="1">
    <source>
        <dbReference type="SAM" id="Phobius"/>
    </source>
</evidence>
<sequence>MLSSARLFVLFLFGLLLLNVLSAFVYSRIDLTADARYTLSDGTRTLLENLPQPVHIDVFLTGNLPPGFKRLETAIRENLEESEAIAGANLSYRFVDPLLGTKAEQEKRLIRLAELGLQPTNLFANEGGTRTEQLIVPGAVVSYAGKQVGVLLLKGNKDATPAEQLNQSYEGVEYQLASAIRRITQPVGSRRRVGLLFGHTQVSPERFSDLLATVQETYDLFFADLGKPGPLTDLDALLVLKPDRPFSEQEVYKLDQYVVNGGHALFFVDGQRVDSVSRDGTFAQPLNLGLNDLFFRWGARVNQNVIKDLSCAVIPMDVGNLGDKPNIQLVPWRFYPVLNSFGNSPITRNLDRLYGRFISTLDTVQAPGIQKTMLVQTSPYTSVLKVPALIAYNEARQQPDPKTYTSGTRLVSALFEGSFTSVFANQLLPDSLMKTFRATGKPGGVLICADGDLVVNDVDYKRKTPLPLGYDRFTRTQFANKDFVLNAIDYLTDPNGVIAARARVVPLRPLDGIRVKAERTYWQGLNVLGPLALVAFAGLCWTVIRRRKYGQNA</sequence>
<dbReference type="RefSeq" id="WP_207336228.1">
    <property type="nucleotide sequence ID" value="NZ_JAFMYU010000011.1"/>
</dbReference>
<evidence type="ECO:0000259" key="2">
    <source>
        <dbReference type="Pfam" id="PF09822"/>
    </source>
</evidence>
<dbReference type="Proteomes" id="UP000664795">
    <property type="component" value="Unassembled WGS sequence"/>
</dbReference>
<keyword evidence="1" id="KW-1133">Transmembrane helix</keyword>
<evidence type="ECO:0000313" key="5">
    <source>
        <dbReference type="Proteomes" id="UP000664795"/>
    </source>
</evidence>
<comment type="caution">
    <text evidence="4">The sequence shown here is derived from an EMBL/GenBank/DDBJ whole genome shotgun (WGS) entry which is preliminary data.</text>
</comment>
<dbReference type="EMBL" id="JAFMYU010000011">
    <property type="protein sequence ID" value="MBO0932261.1"/>
    <property type="molecule type" value="Genomic_DNA"/>
</dbReference>
<dbReference type="InterPro" id="IPR019863">
    <property type="entry name" value="Motility-assoc_ABC-rel_GldG"/>
</dbReference>
<keyword evidence="1" id="KW-0812">Transmembrane</keyword>
<feature type="domain" description="ABC-type uncharacterised transport system" evidence="2">
    <location>
        <begin position="190"/>
        <end position="487"/>
    </location>
</feature>
<dbReference type="InterPro" id="IPR019196">
    <property type="entry name" value="ABC_transp_unknown"/>
</dbReference>
<dbReference type="AlphaFoldDB" id="A0A939K0Q6"/>
<dbReference type="InterPro" id="IPR055396">
    <property type="entry name" value="DUF7088"/>
</dbReference>
<accession>A0A939K0Q6</accession>
<reference evidence="4 5" key="1">
    <citation type="submission" date="2021-03" db="EMBL/GenBank/DDBJ databases">
        <title>Fibrella sp. HMF5036 genome sequencing and assembly.</title>
        <authorList>
            <person name="Kang H."/>
            <person name="Kim H."/>
            <person name="Bae S."/>
            <person name="Joh K."/>
        </authorList>
    </citation>
    <scope>NUCLEOTIDE SEQUENCE [LARGE SCALE GENOMIC DNA]</scope>
    <source>
        <strain evidence="4 5">HMF5036</strain>
    </source>
</reference>
<protein>
    <submittedName>
        <fullName evidence="4">Gliding motility-associated ABC transporter substrate-binding protein GldG</fullName>
    </submittedName>
</protein>